<keyword evidence="3" id="KW-0548">Nucleotidyltransferase</keyword>
<organism evidence="3">
    <name type="scientific">Medicago truncatula</name>
    <name type="common">Barrel medic</name>
    <name type="synonym">Medicago tribuloides</name>
    <dbReference type="NCBI Taxonomy" id="3880"/>
    <lineage>
        <taxon>Eukaryota</taxon>
        <taxon>Viridiplantae</taxon>
        <taxon>Streptophyta</taxon>
        <taxon>Embryophyta</taxon>
        <taxon>Tracheophyta</taxon>
        <taxon>Spermatophyta</taxon>
        <taxon>Magnoliopsida</taxon>
        <taxon>eudicotyledons</taxon>
        <taxon>Gunneridae</taxon>
        <taxon>Pentapetalae</taxon>
        <taxon>rosids</taxon>
        <taxon>fabids</taxon>
        <taxon>Fabales</taxon>
        <taxon>Fabaceae</taxon>
        <taxon>Papilionoideae</taxon>
        <taxon>50 kb inversion clade</taxon>
        <taxon>NPAAA clade</taxon>
        <taxon>Hologalegina</taxon>
        <taxon>IRL clade</taxon>
        <taxon>Trifolieae</taxon>
        <taxon>Medicago</taxon>
    </lineage>
</organism>
<gene>
    <name evidence="3" type="ORF">MtrunA17_Chr5g0437161</name>
</gene>
<dbReference type="InterPro" id="IPR002156">
    <property type="entry name" value="RNaseH_domain"/>
</dbReference>
<dbReference type="GO" id="GO:0003676">
    <property type="term" value="F:nucleic acid binding"/>
    <property type="evidence" value="ECO:0007669"/>
    <property type="project" value="InterPro"/>
</dbReference>
<dbReference type="Pfam" id="PF13456">
    <property type="entry name" value="RVT_3"/>
    <property type="match status" value="1"/>
</dbReference>
<feature type="domain" description="RNase H type-1" evidence="1">
    <location>
        <begin position="230"/>
        <end position="295"/>
    </location>
</feature>
<dbReference type="EMBL" id="PSQE01000005">
    <property type="protein sequence ID" value="RHN57139.1"/>
    <property type="molecule type" value="Genomic_DNA"/>
</dbReference>
<comment type="caution">
    <text evidence="3">The sequence shown here is derived from an EMBL/GenBank/DDBJ whole genome shotgun (WGS) entry which is preliminary data.</text>
</comment>
<dbReference type="GO" id="GO:0003964">
    <property type="term" value="F:RNA-directed DNA polymerase activity"/>
    <property type="evidence" value="ECO:0007669"/>
    <property type="project" value="UniProtKB-KW"/>
</dbReference>
<dbReference type="InterPro" id="IPR052929">
    <property type="entry name" value="RNase_H-like_EbsB-rel"/>
</dbReference>
<dbReference type="PANTHER" id="PTHR47074:SF48">
    <property type="entry name" value="POLYNUCLEOTIDYL TRANSFERASE, RIBONUCLEASE H-LIKE SUPERFAMILY PROTEIN"/>
    <property type="match status" value="1"/>
</dbReference>
<dbReference type="GO" id="GO:0004523">
    <property type="term" value="F:RNA-DNA hybrid ribonuclease activity"/>
    <property type="evidence" value="ECO:0007669"/>
    <property type="project" value="InterPro"/>
</dbReference>
<protein>
    <submittedName>
        <fullName evidence="3">Putative reverse transcriptase zinc-binding domain-containing protein</fullName>
    </submittedName>
</protein>
<accession>A0A396HV05</accession>
<dbReference type="AlphaFoldDB" id="A0A396HV05"/>
<dbReference type="Gramene" id="rna32640">
    <property type="protein sequence ID" value="RHN57139.1"/>
    <property type="gene ID" value="gene32640"/>
</dbReference>
<reference evidence="3" key="1">
    <citation type="journal article" date="2018" name="Nat. Plants">
        <title>Whole-genome landscape of Medicago truncatula symbiotic genes.</title>
        <authorList>
            <person name="Pecrix Y."/>
            <person name="Gamas P."/>
            <person name="Carrere S."/>
        </authorList>
    </citation>
    <scope>NUCLEOTIDE SEQUENCE</scope>
    <source>
        <tissue evidence="3">Leaves</tissue>
    </source>
</reference>
<evidence type="ECO:0000259" key="2">
    <source>
        <dbReference type="Pfam" id="PF13966"/>
    </source>
</evidence>
<dbReference type="Pfam" id="PF13966">
    <property type="entry name" value="zf-RVT"/>
    <property type="match status" value="1"/>
</dbReference>
<dbReference type="Proteomes" id="UP000265566">
    <property type="component" value="Chromosome 5"/>
</dbReference>
<proteinExistence type="predicted"/>
<evidence type="ECO:0000313" key="3">
    <source>
        <dbReference type="EMBL" id="RHN57139.1"/>
    </source>
</evidence>
<dbReference type="PANTHER" id="PTHR47074">
    <property type="entry name" value="BNAC02G40300D PROTEIN"/>
    <property type="match status" value="1"/>
</dbReference>
<sequence>MFSETGVYSVKTGYQAIQCWKNNRDQGPSSEEIMKTVWKKVWGLQTIPRHKVLIWKIINRALPVRSELINRGIRCSLLCPRCDSTIETINHLFLNCEHTRREWFGSQLGINFQNENLTDFIDWLISFILNNDKSTIITMAALLYSVWHARNQLVFKNKDIHGEVVIQRAKNSILSYKNVQQADLDHLNNIDSTRSMHRAQVPTKVKWVRPEKDVIKVNSDVNLSYPDSWGIGVIARNDEGLVMASGTWMRLGFHCAGTAEAWGLYQAVHFAHECGFNKVQFESDNERLIKLLQGSGGELPNYLGARQQLFFFSY</sequence>
<name>A0A396HV05_MEDTR</name>
<keyword evidence="3" id="KW-0808">Transferase</keyword>
<evidence type="ECO:0000259" key="1">
    <source>
        <dbReference type="Pfam" id="PF13456"/>
    </source>
</evidence>
<dbReference type="InterPro" id="IPR026960">
    <property type="entry name" value="RVT-Znf"/>
</dbReference>
<feature type="domain" description="Reverse transcriptase zinc-binding" evidence="2">
    <location>
        <begin position="18"/>
        <end position="103"/>
    </location>
</feature>
<keyword evidence="3" id="KW-0695">RNA-directed DNA polymerase</keyword>